<evidence type="ECO:0000313" key="2">
    <source>
        <dbReference type="Proteomes" id="UP000240739"/>
    </source>
</evidence>
<organism evidence="1 2">
    <name type="scientific">Paraconexibacter algicola</name>
    <dbReference type="NCBI Taxonomy" id="2133960"/>
    <lineage>
        <taxon>Bacteria</taxon>
        <taxon>Bacillati</taxon>
        <taxon>Actinomycetota</taxon>
        <taxon>Thermoleophilia</taxon>
        <taxon>Solirubrobacterales</taxon>
        <taxon>Paraconexibacteraceae</taxon>
        <taxon>Paraconexibacter</taxon>
    </lineage>
</organism>
<protein>
    <recommendedName>
        <fullName evidence="3">DUF1501 domain-containing protein</fullName>
    </recommendedName>
</protein>
<dbReference type="Pfam" id="PF07394">
    <property type="entry name" value="DUF1501"/>
    <property type="match status" value="1"/>
</dbReference>
<evidence type="ECO:0008006" key="3">
    <source>
        <dbReference type="Google" id="ProtNLM"/>
    </source>
</evidence>
<dbReference type="RefSeq" id="WP_107569095.1">
    <property type="nucleotide sequence ID" value="NZ_PYYB01000001.1"/>
</dbReference>
<dbReference type="AlphaFoldDB" id="A0A2T4UMK2"/>
<proteinExistence type="predicted"/>
<dbReference type="Proteomes" id="UP000240739">
    <property type="component" value="Unassembled WGS sequence"/>
</dbReference>
<evidence type="ECO:0000313" key="1">
    <source>
        <dbReference type="EMBL" id="PTL60449.1"/>
    </source>
</evidence>
<dbReference type="PANTHER" id="PTHR43737">
    <property type="entry name" value="BLL7424 PROTEIN"/>
    <property type="match status" value="1"/>
</dbReference>
<dbReference type="OrthoDB" id="9779968at2"/>
<reference evidence="1 2" key="1">
    <citation type="submission" date="2018-03" db="EMBL/GenBank/DDBJ databases">
        <title>Aquarubrobacter algicola gen. nov., sp. nov., a novel actinobacterium isolated from shallow eutrophic lake during the end of cyanobacterial harmful algal blooms.</title>
        <authorList>
            <person name="Chun S.J."/>
        </authorList>
    </citation>
    <scope>NUCLEOTIDE SEQUENCE [LARGE SCALE GENOMIC DNA]</scope>
    <source>
        <strain evidence="1 2">Seoho-28</strain>
    </source>
</reference>
<accession>A0A2T4UMK2</accession>
<dbReference type="InterPro" id="IPR010869">
    <property type="entry name" value="DUF1501"/>
</dbReference>
<gene>
    <name evidence="1" type="ORF">C7Y72_12770</name>
</gene>
<name>A0A2T4UMK2_9ACTN</name>
<dbReference type="EMBL" id="PYYB01000001">
    <property type="protein sequence ID" value="PTL60449.1"/>
    <property type="molecule type" value="Genomic_DNA"/>
</dbReference>
<keyword evidence="2" id="KW-1185">Reference proteome</keyword>
<comment type="caution">
    <text evidence="1">The sequence shown here is derived from an EMBL/GenBank/DDBJ whole genome shotgun (WGS) entry which is preliminary data.</text>
</comment>
<dbReference type="PANTHER" id="PTHR43737:SF1">
    <property type="entry name" value="DUF1501 DOMAIN-CONTAINING PROTEIN"/>
    <property type="match status" value="1"/>
</dbReference>
<sequence>MTQRSHACSGFTRAEMLRSAVARAGDGLPAIEPGMPEPAGTGLTRRTVLVRGFQAGLAVYGASRLGGRAFEEGIAEAAVTGDGRVLVSVFMAGGVDSLSVLAPVGDSRYASLRPTLRLLPGEGTTFSEDTRLMWAPQAAGLRTLHQEGKVAVLPAVGYAGPDQSHFTSQHYWEVGALDVHARHGWMGRFLDRHGSATNPLQGLSLGWSLAPALAAATNPVAAVGRLDDFGMWAPGVYDGVDDLMFDTIGTLGRLPTADPQQQIARTVAAQVDQIRTALGPYQAGITPPTGVSYPTGDFGDRLKGIAAGIAGGLPLRCVALDAPGGYDTHSSQLQTFPDDLRATSDGLLAFQRDLEARGIADRVLVHVWSEFGRRPAQNGDGTDHGAAGVGFLIGSRARGTMVGEFPGLATLDAQDNLRSTSDFRAVYASLLEQWFGVDAAPIIPGAGTLGRYQLVR</sequence>